<dbReference type="AlphaFoldDB" id="A0A8X7PPD4"/>
<accession>A0A8X7PPD4</accession>
<dbReference type="Gene3D" id="1.25.40.660">
    <property type="entry name" value="Vacuolar protein sorting-associated protein 35, helical subcomplex Vps35-C"/>
    <property type="match status" value="1"/>
</dbReference>
<dbReference type="GO" id="GO:0030906">
    <property type="term" value="C:retromer, cargo-selective complex"/>
    <property type="evidence" value="ECO:0007669"/>
    <property type="project" value="InterPro"/>
</dbReference>
<dbReference type="EMBL" id="JAAMPC010000016">
    <property type="protein sequence ID" value="KAG2254343.1"/>
    <property type="molecule type" value="Genomic_DNA"/>
</dbReference>
<protein>
    <submittedName>
        <fullName evidence="6">Uncharacterized protein</fullName>
    </submittedName>
</protein>
<dbReference type="PANTHER" id="PTHR11099:SF6">
    <property type="entry name" value="VACUOLAR PROTEIN SORTING-ASSOCIATED PROTEIN 35B"/>
    <property type="match status" value="1"/>
</dbReference>
<evidence type="ECO:0000313" key="6">
    <source>
        <dbReference type="EMBL" id="KAG2254343.1"/>
    </source>
</evidence>
<evidence type="ECO:0000256" key="2">
    <source>
        <dbReference type="ARBA" id="ARBA00006536"/>
    </source>
</evidence>
<comment type="similarity">
    <text evidence="2">Belongs to the VPS35 family.</text>
</comment>
<evidence type="ECO:0000256" key="1">
    <source>
        <dbReference type="ARBA" id="ARBA00004170"/>
    </source>
</evidence>
<evidence type="ECO:0000313" key="7">
    <source>
        <dbReference type="Proteomes" id="UP000886595"/>
    </source>
</evidence>
<keyword evidence="3" id="KW-0813">Transport</keyword>
<dbReference type="GO" id="GO:0006886">
    <property type="term" value="P:intracellular protein transport"/>
    <property type="evidence" value="ECO:0007669"/>
    <property type="project" value="TreeGrafter"/>
</dbReference>
<name>A0A8X7PPD4_BRACI</name>
<reference evidence="6 7" key="1">
    <citation type="submission" date="2020-02" db="EMBL/GenBank/DDBJ databases">
        <authorList>
            <person name="Ma Q."/>
            <person name="Huang Y."/>
            <person name="Song X."/>
            <person name="Pei D."/>
        </authorList>
    </citation>
    <scope>NUCLEOTIDE SEQUENCE [LARGE SCALE GENOMIC DNA]</scope>
    <source>
        <strain evidence="6">Sxm20200214</strain>
        <tissue evidence="6">Leaf</tissue>
    </source>
</reference>
<evidence type="ECO:0000256" key="4">
    <source>
        <dbReference type="ARBA" id="ARBA00022927"/>
    </source>
</evidence>
<keyword evidence="5" id="KW-0472">Membrane</keyword>
<organism evidence="6 7">
    <name type="scientific">Brassica carinata</name>
    <name type="common">Ethiopian mustard</name>
    <name type="synonym">Abyssinian cabbage</name>
    <dbReference type="NCBI Taxonomy" id="52824"/>
    <lineage>
        <taxon>Eukaryota</taxon>
        <taxon>Viridiplantae</taxon>
        <taxon>Streptophyta</taxon>
        <taxon>Embryophyta</taxon>
        <taxon>Tracheophyta</taxon>
        <taxon>Spermatophyta</taxon>
        <taxon>Magnoliopsida</taxon>
        <taxon>eudicotyledons</taxon>
        <taxon>Gunneridae</taxon>
        <taxon>Pentapetalae</taxon>
        <taxon>rosids</taxon>
        <taxon>malvids</taxon>
        <taxon>Brassicales</taxon>
        <taxon>Brassicaceae</taxon>
        <taxon>Brassiceae</taxon>
        <taxon>Brassica</taxon>
    </lineage>
</organism>
<dbReference type="Proteomes" id="UP000886595">
    <property type="component" value="Unassembled WGS sequence"/>
</dbReference>
<dbReference type="GO" id="GO:0005770">
    <property type="term" value="C:late endosome"/>
    <property type="evidence" value="ECO:0007669"/>
    <property type="project" value="TreeGrafter"/>
</dbReference>
<comment type="caution">
    <text evidence="6">The sequence shown here is derived from an EMBL/GenBank/DDBJ whole genome shotgun (WGS) entry which is preliminary data.</text>
</comment>
<dbReference type="InterPro" id="IPR005378">
    <property type="entry name" value="Vps35"/>
</dbReference>
<evidence type="ECO:0000256" key="3">
    <source>
        <dbReference type="ARBA" id="ARBA00022448"/>
    </source>
</evidence>
<gene>
    <name evidence="6" type="ORF">Bca52824_084479</name>
</gene>
<dbReference type="PANTHER" id="PTHR11099">
    <property type="entry name" value="VACUOLAR SORTING PROTEIN 35"/>
    <property type="match status" value="1"/>
</dbReference>
<dbReference type="GO" id="GO:0042147">
    <property type="term" value="P:retrograde transport, endosome to Golgi"/>
    <property type="evidence" value="ECO:0007669"/>
    <property type="project" value="InterPro"/>
</dbReference>
<keyword evidence="7" id="KW-1185">Reference proteome</keyword>
<comment type="subcellular location">
    <subcellularLocation>
        <location evidence="1">Membrane</location>
        <topology evidence="1">Peripheral membrane protein</topology>
    </subcellularLocation>
</comment>
<dbReference type="OrthoDB" id="10258141at2759"/>
<dbReference type="InterPro" id="IPR042491">
    <property type="entry name" value="Vps35_C"/>
</dbReference>
<evidence type="ECO:0000256" key="5">
    <source>
        <dbReference type="ARBA" id="ARBA00023136"/>
    </source>
</evidence>
<dbReference type="Pfam" id="PF03635">
    <property type="entry name" value="Vps35"/>
    <property type="match status" value="1"/>
</dbReference>
<proteinExistence type="inferred from homology"/>
<sequence>MIAVTYLNNQSSLPHLLYTFTDSKAQVTAIHLIKATRYSANILEKPDQCRAIYACSHLFWVYDIYGIRDGERVLLFLKRALRIAIEAQEMAKATRGSTGPVTLFVEILNKSVF</sequence>
<dbReference type="GO" id="GO:0005829">
    <property type="term" value="C:cytosol"/>
    <property type="evidence" value="ECO:0007669"/>
    <property type="project" value="GOC"/>
</dbReference>
<keyword evidence="4" id="KW-0653">Protein transport</keyword>